<reference evidence="3" key="1">
    <citation type="journal article" date="2024" name="IScience">
        <title>Strigolactones Initiate the Formation of Haustorium-like Structures in Castilleja.</title>
        <authorList>
            <person name="Buerger M."/>
            <person name="Peterson D."/>
            <person name="Chory J."/>
        </authorList>
    </citation>
    <scope>NUCLEOTIDE SEQUENCE [LARGE SCALE GENOMIC DNA]</scope>
</reference>
<comment type="caution">
    <text evidence="2">The sequence shown here is derived from an EMBL/GenBank/DDBJ whole genome shotgun (WGS) entry which is preliminary data.</text>
</comment>
<name>A0ABD3E4X0_9LAMI</name>
<dbReference type="AlphaFoldDB" id="A0ABD3E4X0"/>
<protein>
    <submittedName>
        <fullName evidence="2">Uncharacterized protein</fullName>
    </submittedName>
</protein>
<dbReference type="PANTHER" id="PTHR36745:SF1">
    <property type="entry name" value="OS02G0824400 PROTEIN"/>
    <property type="match status" value="1"/>
</dbReference>
<dbReference type="EMBL" id="JAVIJP010000007">
    <property type="protein sequence ID" value="KAL3649550.1"/>
    <property type="molecule type" value="Genomic_DNA"/>
</dbReference>
<dbReference type="PANTHER" id="PTHR36745">
    <property type="entry name" value="OS02G0824400 PROTEIN"/>
    <property type="match status" value="1"/>
</dbReference>
<proteinExistence type="predicted"/>
<evidence type="ECO:0000313" key="3">
    <source>
        <dbReference type="Proteomes" id="UP001632038"/>
    </source>
</evidence>
<keyword evidence="3" id="KW-1185">Reference proteome</keyword>
<sequence>MKVDGSSSKNKKKGGSGFQVGKKRLKTKFLTPLAKAKAAQAMEVDK</sequence>
<organism evidence="2 3">
    <name type="scientific">Castilleja foliolosa</name>
    <dbReference type="NCBI Taxonomy" id="1961234"/>
    <lineage>
        <taxon>Eukaryota</taxon>
        <taxon>Viridiplantae</taxon>
        <taxon>Streptophyta</taxon>
        <taxon>Embryophyta</taxon>
        <taxon>Tracheophyta</taxon>
        <taxon>Spermatophyta</taxon>
        <taxon>Magnoliopsida</taxon>
        <taxon>eudicotyledons</taxon>
        <taxon>Gunneridae</taxon>
        <taxon>Pentapetalae</taxon>
        <taxon>asterids</taxon>
        <taxon>lamiids</taxon>
        <taxon>Lamiales</taxon>
        <taxon>Orobanchaceae</taxon>
        <taxon>Pedicularideae</taxon>
        <taxon>Castillejinae</taxon>
        <taxon>Castilleja</taxon>
    </lineage>
</organism>
<feature type="region of interest" description="Disordered" evidence="1">
    <location>
        <begin position="1"/>
        <end position="20"/>
    </location>
</feature>
<gene>
    <name evidence="2" type="ORF">CASFOL_005953</name>
</gene>
<dbReference type="Proteomes" id="UP001632038">
    <property type="component" value="Unassembled WGS sequence"/>
</dbReference>
<evidence type="ECO:0000313" key="2">
    <source>
        <dbReference type="EMBL" id="KAL3649550.1"/>
    </source>
</evidence>
<accession>A0ABD3E4X0</accession>
<evidence type="ECO:0000256" key="1">
    <source>
        <dbReference type="SAM" id="MobiDB-lite"/>
    </source>
</evidence>